<evidence type="ECO:0000313" key="2">
    <source>
        <dbReference type="EMBL" id="MBG6137251.1"/>
    </source>
</evidence>
<sequence length="273" mass="29324">MTEPTRPFAHVDESPEDVRKGMLDYLDAAAAHPEIQRVRADALEALAPAAGQRLLDAGCGAGEVARLLRRLVGPAGAVTALDFSKEYVAAAAARHDGDPVDYVVGDITALDFPDGHFDGVRSERVLQHLDDPDAAIRELARVTRPGGTVCVIDTDWASLLFDGVDEAVVDELVTTIAGTGLWRNARMGRSLRGRMVRAGLRDVDTLPVTLRFTEADSAASVLPLVNRRFATPLAGMLPERLVTAFHDTVDASVARGDFLAAFTMWITVGHVFS</sequence>
<dbReference type="PANTHER" id="PTHR43591">
    <property type="entry name" value="METHYLTRANSFERASE"/>
    <property type="match status" value="1"/>
</dbReference>
<evidence type="ECO:0000259" key="1">
    <source>
        <dbReference type="Pfam" id="PF08241"/>
    </source>
</evidence>
<comment type="caution">
    <text evidence="2">The sequence shown here is derived from an EMBL/GenBank/DDBJ whole genome shotgun (WGS) entry which is preliminary data.</text>
</comment>
<protein>
    <submittedName>
        <fullName evidence="2">Ubiquinone/menaquinone biosynthesis C-methylase UbiE</fullName>
    </submittedName>
</protein>
<evidence type="ECO:0000313" key="3">
    <source>
        <dbReference type="Proteomes" id="UP000622552"/>
    </source>
</evidence>
<feature type="domain" description="Methyltransferase type 11" evidence="1">
    <location>
        <begin position="55"/>
        <end position="150"/>
    </location>
</feature>
<dbReference type="RefSeq" id="WP_231398835.1">
    <property type="nucleotide sequence ID" value="NZ_BONS01000020.1"/>
</dbReference>
<reference evidence="2" key="1">
    <citation type="submission" date="2020-11" db="EMBL/GenBank/DDBJ databases">
        <title>Sequencing the genomes of 1000 actinobacteria strains.</title>
        <authorList>
            <person name="Klenk H.-P."/>
        </authorList>
    </citation>
    <scope>NUCLEOTIDE SEQUENCE</scope>
    <source>
        <strain evidence="2">DSM 45356</strain>
    </source>
</reference>
<dbReference type="Gene3D" id="3.40.50.150">
    <property type="entry name" value="Vaccinia Virus protein VP39"/>
    <property type="match status" value="1"/>
</dbReference>
<dbReference type="CDD" id="cd02440">
    <property type="entry name" value="AdoMet_MTases"/>
    <property type="match status" value="1"/>
</dbReference>
<dbReference type="Proteomes" id="UP000622552">
    <property type="component" value="Unassembled WGS sequence"/>
</dbReference>
<dbReference type="Pfam" id="PF08241">
    <property type="entry name" value="Methyltransf_11"/>
    <property type="match status" value="1"/>
</dbReference>
<dbReference type="PANTHER" id="PTHR43591:SF24">
    <property type="entry name" value="2-METHOXY-6-POLYPRENYL-1,4-BENZOQUINOL METHYLASE, MITOCHONDRIAL"/>
    <property type="match status" value="1"/>
</dbReference>
<accession>A0A8J7GTZ6</accession>
<gene>
    <name evidence="2" type="ORF">IW245_003445</name>
</gene>
<organism evidence="2 3">
    <name type="scientific">Longispora fulva</name>
    <dbReference type="NCBI Taxonomy" id="619741"/>
    <lineage>
        <taxon>Bacteria</taxon>
        <taxon>Bacillati</taxon>
        <taxon>Actinomycetota</taxon>
        <taxon>Actinomycetes</taxon>
        <taxon>Micromonosporales</taxon>
        <taxon>Micromonosporaceae</taxon>
        <taxon>Longispora</taxon>
    </lineage>
</organism>
<dbReference type="InterPro" id="IPR029063">
    <property type="entry name" value="SAM-dependent_MTases_sf"/>
</dbReference>
<dbReference type="SUPFAM" id="SSF53335">
    <property type="entry name" value="S-adenosyl-L-methionine-dependent methyltransferases"/>
    <property type="match status" value="1"/>
</dbReference>
<proteinExistence type="predicted"/>
<dbReference type="EMBL" id="JADOUF010000001">
    <property type="protein sequence ID" value="MBG6137251.1"/>
    <property type="molecule type" value="Genomic_DNA"/>
</dbReference>
<dbReference type="AlphaFoldDB" id="A0A8J7GTZ6"/>
<keyword evidence="3" id="KW-1185">Reference proteome</keyword>
<name>A0A8J7GTZ6_9ACTN</name>
<dbReference type="GO" id="GO:0008757">
    <property type="term" value="F:S-adenosylmethionine-dependent methyltransferase activity"/>
    <property type="evidence" value="ECO:0007669"/>
    <property type="project" value="InterPro"/>
</dbReference>
<dbReference type="InterPro" id="IPR013216">
    <property type="entry name" value="Methyltransf_11"/>
</dbReference>
<keyword evidence="2" id="KW-0830">Ubiquinone</keyword>